<dbReference type="Proteomes" id="UP000092461">
    <property type="component" value="Unassembled WGS sequence"/>
</dbReference>
<proteinExistence type="inferred from homology"/>
<keyword evidence="3" id="KW-0210">Decarboxylase</keyword>
<dbReference type="Pfam" id="PF00282">
    <property type="entry name" value="Pyridoxal_deC"/>
    <property type="match status" value="1"/>
</dbReference>
<sequence>MEMDHLESEILRAKCEGGHPFMVSATAGTTVLGAFDPLTEIANLCEKYQLWFHVDAAWGGGALVSPKYRALLAGIER</sequence>
<dbReference type="PANTHER" id="PTHR45677">
    <property type="entry name" value="GLUTAMATE DECARBOXYLASE-RELATED"/>
    <property type="match status" value="1"/>
</dbReference>
<name>A0A1B0CTJ8_LUTLO</name>
<dbReference type="AlphaFoldDB" id="A0A1B0CTJ8"/>
<reference evidence="7" key="1">
    <citation type="submission" date="2020-05" db="UniProtKB">
        <authorList>
            <consortium name="EnsemblMetazoa"/>
        </authorList>
    </citation>
    <scope>IDENTIFICATION</scope>
    <source>
        <strain evidence="7">Jacobina</strain>
    </source>
</reference>
<dbReference type="GO" id="GO:0016831">
    <property type="term" value="F:carboxy-lyase activity"/>
    <property type="evidence" value="ECO:0007669"/>
    <property type="project" value="UniProtKB-KW"/>
</dbReference>
<evidence type="ECO:0000256" key="6">
    <source>
        <dbReference type="RuleBase" id="RU000382"/>
    </source>
</evidence>
<comment type="similarity">
    <text evidence="2 6">Belongs to the group II decarboxylase family.</text>
</comment>
<evidence type="ECO:0000256" key="4">
    <source>
        <dbReference type="ARBA" id="ARBA00022898"/>
    </source>
</evidence>
<dbReference type="InterPro" id="IPR002129">
    <property type="entry name" value="PyrdxlP-dep_de-COase"/>
</dbReference>
<dbReference type="PANTHER" id="PTHR45677:SF12">
    <property type="entry name" value="BLACK, ISOFORM A"/>
    <property type="match status" value="1"/>
</dbReference>
<evidence type="ECO:0000313" key="7">
    <source>
        <dbReference type="EnsemblMetazoa" id="LLOJ008198-PA"/>
    </source>
</evidence>
<dbReference type="GO" id="GO:0005737">
    <property type="term" value="C:cytoplasm"/>
    <property type="evidence" value="ECO:0007669"/>
    <property type="project" value="TreeGrafter"/>
</dbReference>
<dbReference type="GO" id="GO:0019752">
    <property type="term" value="P:carboxylic acid metabolic process"/>
    <property type="evidence" value="ECO:0007669"/>
    <property type="project" value="InterPro"/>
</dbReference>
<evidence type="ECO:0000256" key="2">
    <source>
        <dbReference type="ARBA" id="ARBA00009533"/>
    </source>
</evidence>
<evidence type="ECO:0000313" key="8">
    <source>
        <dbReference type="Proteomes" id="UP000092461"/>
    </source>
</evidence>
<dbReference type="VEuPathDB" id="VectorBase:LLOJ008198"/>
<dbReference type="InterPro" id="IPR015424">
    <property type="entry name" value="PyrdxlP-dep_Trfase"/>
</dbReference>
<evidence type="ECO:0000256" key="5">
    <source>
        <dbReference type="ARBA" id="ARBA00023239"/>
    </source>
</evidence>
<evidence type="ECO:0000256" key="1">
    <source>
        <dbReference type="ARBA" id="ARBA00001933"/>
    </source>
</evidence>
<keyword evidence="8" id="KW-1185">Reference proteome</keyword>
<dbReference type="Gene3D" id="3.40.640.10">
    <property type="entry name" value="Type I PLP-dependent aspartate aminotransferase-like (Major domain)"/>
    <property type="match status" value="1"/>
</dbReference>
<dbReference type="VEuPathDB" id="VectorBase:LLONM1_004262"/>
<dbReference type="EMBL" id="AJWK01027729">
    <property type="status" value="NOT_ANNOTATED_CDS"/>
    <property type="molecule type" value="Genomic_DNA"/>
</dbReference>
<keyword evidence="5 6" id="KW-0456">Lyase</keyword>
<evidence type="ECO:0008006" key="9">
    <source>
        <dbReference type="Google" id="ProtNLM"/>
    </source>
</evidence>
<dbReference type="GO" id="GO:0030170">
    <property type="term" value="F:pyridoxal phosphate binding"/>
    <property type="evidence" value="ECO:0007669"/>
    <property type="project" value="InterPro"/>
</dbReference>
<dbReference type="SUPFAM" id="SSF53383">
    <property type="entry name" value="PLP-dependent transferases"/>
    <property type="match status" value="1"/>
</dbReference>
<dbReference type="InterPro" id="IPR015421">
    <property type="entry name" value="PyrdxlP-dep_Trfase_major"/>
</dbReference>
<comment type="cofactor">
    <cofactor evidence="1 6">
        <name>pyridoxal 5'-phosphate</name>
        <dbReference type="ChEBI" id="CHEBI:597326"/>
    </cofactor>
</comment>
<keyword evidence="4 6" id="KW-0663">Pyridoxal phosphate</keyword>
<dbReference type="EnsemblMetazoa" id="LLOJ008198-RA">
    <property type="protein sequence ID" value="LLOJ008198-PA"/>
    <property type="gene ID" value="LLOJ008198"/>
</dbReference>
<protein>
    <recommendedName>
        <fullName evidence="9">Glutamate decarboxylase</fullName>
    </recommendedName>
</protein>
<evidence type="ECO:0000256" key="3">
    <source>
        <dbReference type="ARBA" id="ARBA00022793"/>
    </source>
</evidence>
<accession>A0A1B0CTJ8</accession>
<organism evidence="7 8">
    <name type="scientific">Lutzomyia longipalpis</name>
    <name type="common">Sand fly</name>
    <dbReference type="NCBI Taxonomy" id="7200"/>
    <lineage>
        <taxon>Eukaryota</taxon>
        <taxon>Metazoa</taxon>
        <taxon>Ecdysozoa</taxon>
        <taxon>Arthropoda</taxon>
        <taxon>Hexapoda</taxon>
        <taxon>Insecta</taxon>
        <taxon>Pterygota</taxon>
        <taxon>Neoptera</taxon>
        <taxon>Endopterygota</taxon>
        <taxon>Diptera</taxon>
        <taxon>Nematocera</taxon>
        <taxon>Psychodoidea</taxon>
        <taxon>Psychodidae</taxon>
        <taxon>Lutzomyia</taxon>
        <taxon>Lutzomyia</taxon>
    </lineage>
</organism>